<organism evidence="8 9">
    <name type="scientific">Sphaerisporangium dianthi</name>
    <dbReference type="NCBI Taxonomy" id="1436120"/>
    <lineage>
        <taxon>Bacteria</taxon>
        <taxon>Bacillati</taxon>
        <taxon>Actinomycetota</taxon>
        <taxon>Actinomycetes</taxon>
        <taxon>Streptosporangiales</taxon>
        <taxon>Streptosporangiaceae</taxon>
        <taxon>Sphaerisporangium</taxon>
    </lineage>
</organism>
<name>A0ABV9CRN1_9ACTN</name>
<comment type="caution">
    <text evidence="8">The sequence shown here is derived from an EMBL/GenBank/DDBJ whole genome shotgun (WGS) entry which is preliminary data.</text>
</comment>
<feature type="domain" description="Glycosyltransferase 2-like" evidence="7">
    <location>
        <begin position="6"/>
        <end position="171"/>
    </location>
</feature>
<sequence length="903" mass="101141">MQPDVSVVLITFNDSARLPRAIASVLGQSLRNLELIVVDDASTDDTSAVVAGLDDARIRYIRRQVNSGHCGAPRNTGLDAARAPHVMFLDSDDELTRHACKSLLLEVRRTGADFAAGQISRLVEATGRTQRYRPELYRPRRVVDGVRAEPRLFLDGFATNKLYRTAFLREHGLRFAENIHYEDHVFTAALFCAARRFAIVPWVVYLWRRAADQTSISLSTGDMDNVRHRVRAAQISDAILRDNGCSDLVGHRQQRFLSQDLRVYLNKLPRHGKVWIKEFTSVVRPYLDELEPGALQRAEPMTRVCCHLIGLDRAEDLRVAARSLTGPKAAPRHALRVDGRTYWGTRADPGLDITPLRLAELPFTASRIRHEAGEISCRGTVVSMTVRTYDPFAVLRRWETVAELTVKGLRVPLEPRRQPDGSYLTRVEMDLAGARLGRLGFDGGRDVRIAYVRPDGHRTSDRLLVDPATPPLTLTVGMHEVTLAPSGDSAVLRVSWRPSDTLRRAARLRSLRALAGDARLKLWVYRRLIKVVPRRRDLALFESDVGAAYTGNPRYIHEEIRRRGLRLRVRWSARADAAGFPGGVPLVRRMSWRYVWTMARAGYWVDSHGFPLDFPKPKGTRYLQTWHGQALKTVGFESPDLRGDFPGPRERWRAGVARWDALVSPGPEFERVFVPSNEYTGAVLGFGSPRCDVLVNGDPSAGPRVREALEIPGDRRVLLYAPTYRDLAKRSGASVRLDLDALADALADQWVLVLRTHPAECFKVPERVRRLVRPAGSYPEVNDLILASDVLVSDYSSIICDYACTGRPILLYADDHDDYVRMERGLNYDLREIAPGPVLTSTSELISALRDLPAVQAEYAERYADFAALFCSEETGKATPRVVDAFFSGLPAETGELPGDRGA</sequence>
<dbReference type="SUPFAM" id="SSF53448">
    <property type="entry name" value="Nucleotide-diphospho-sugar transferases"/>
    <property type="match status" value="1"/>
</dbReference>
<keyword evidence="6" id="KW-0472">Membrane</keyword>
<dbReference type="InterPro" id="IPR001173">
    <property type="entry name" value="Glyco_trans_2-like"/>
</dbReference>
<keyword evidence="3" id="KW-1003">Cell membrane</keyword>
<dbReference type="PANTHER" id="PTHR37316">
    <property type="entry name" value="TEICHOIC ACID GLYCEROL-PHOSPHATE PRIMASE"/>
    <property type="match status" value="1"/>
</dbReference>
<dbReference type="EMBL" id="JBHSFP010000028">
    <property type="protein sequence ID" value="MFC4535097.1"/>
    <property type="molecule type" value="Genomic_DNA"/>
</dbReference>
<dbReference type="InterPro" id="IPR051612">
    <property type="entry name" value="Teichoic_Acid_Biosynth"/>
</dbReference>
<comment type="subcellular location">
    <subcellularLocation>
        <location evidence="1">Cell membrane</location>
        <topology evidence="1">Peripheral membrane protein</topology>
    </subcellularLocation>
</comment>
<dbReference type="Pfam" id="PF04464">
    <property type="entry name" value="Glyphos_transf"/>
    <property type="match status" value="1"/>
</dbReference>
<accession>A0ABV9CRN1</accession>
<keyword evidence="5" id="KW-0777">Teichoic acid biosynthesis</keyword>
<dbReference type="CDD" id="cd00761">
    <property type="entry name" value="Glyco_tranf_GTA_type"/>
    <property type="match status" value="1"/>
</dbReference>
<reference evidence="9" key="1">
    <citation type="journal article" date="2019" name="Int. J. Syst. Evol. Microbiol.">
        <title>The Global Catalogue of Microorganisms (GCM) 10K type strain sequencing project: providing services to taxonomists for standard genome sequencing and annotation.</title>
        <authorList>
            <consortium name="The Broad Institute Genomics Platform"/>
            <consortium name="The Broad Institute Genome Sequencing Center for Infectious Disease"/>
            <person name="Wu L."/>
            <person name="Ma J."/>
        </authorList>
    </citation>
    <scope>NUCLEOTIDE SEQUENCE [LARGE SCALE GENOMIC DNA]</scope>
    <source>
        <strain evidence="9">CGMCC 4.7132</strain>
    </source>
</reference>
<evidence type="ECO:0000313" key="8">
    <source>
        <dbReference type="EMBL" id="MFC4535097.1"/>
    </source>
</evidence>
<dbReference type="InterPro" id="IPR043148">
    <property type="entry name" value="TagF_C"/>
</dbReference>
<dbReference type="Gene3D" id="3.40.50.11820">
    <property type="match status" value="1"/>
</dbReference>
<dbReference type="InterPro" id="IPR043149">
    <property type="entry name" value="TagF_N"/>
</dbReference>
<evidence type="ECO:0000256" key="4">
    <source>
        <dbReference type="ARBA" id="ARBA00022679"/>
    </source>
</evidence>
<evidence type="ECO:0000256" key="6">
    <source>
        <dbReference type="ARBA" id="ARBA00023136"/>
    </source>
</evidence>
<evidence type="ECO:0000256" key="1">
    <source>
        <dbReference type="ARBA" id="ARBA00004202"/>
    </source>
</evidence>
<keyword evidence="4" id="KW-0808">Transferase</keyword>
<dbReference type="Gene3D" id="3.90.550.10">
    <property type="entry name" value="Spore Coat Polysaccharide Biosynthesis Protein SpsA, Chain A"/>
    <property type="match status" value="1"/>
</dbReference>
<dbReference type="RefSeq" id="WP_380847030.1">
    <property type="nucleotide sequence ID" value="NZ_JBHSFP010000028.1"/>
</dbReference>
<dbReference type="InterPro" id="IPR029044">
    <property type="entry name" value="Nucleotide-diphossugar_trans"/>
</dbReference>
<evidence type="ECO:0000256" key="2">
    <source>
        <dbReference type="ARBA" id="ARBA00010488"/>
    </source>
</evidence>
<comment type="similarity">
    <text evidence="2">Belongs to the CDP-glycerol glycerophosphotransferase family.</text>
</comment>
<dbReference type="Proteomes" id="UP001596004">
    <property type="component" value="Unassembled WGS sequence"/>
</dbReference>
<evidence type="ECO:0000259" key="7">
    <source>
        <dbReference type="Pfam" id="PF00535"/>
    </source>
</evidence>
<evidence type="ECO:0000313" key="9">
    <source>
        <dbReference type="Proteomes" id="UP001596004"/>
    </source>
</evidence>
<protein>
    <submittedName>
        <fullName evidence="8">CDP-glycerol glycerophosphotransferase family protein</fullName>
    </submittedName>
</protein>
<evidence type="ECO:0000256" key="5">
    <source>
        <dbReference type="ARBA" id="ARBA00022944"/>
    </source>
</evidence>
<dbReference type="Pfam" id="PF00535">
    <property type="entry name" value="Glycos_transf_2"/>
    <property type="match status" value="1"/>
</dbReference>
<dbReference type="InterPro" id="IPR007554">
    <property type="entry name" value="Glycerophosphate_synth"/>
</dbReference>
<dbReference type="Gene3D" id="3.40.50.12580">
    <property type="match status" value="1"/>
</dbReference>
<evidence type="ECO:0000256" key="3">
    <source>
        <dbReference type="ARBA" id="ARBA00022475"/>
    </source>
</evidence>
<dbReference type="SUPFAM" id="SSF53756">
    <property type="entry name" value="UDP-Glycosyltransferase/glycogen phosphorylase"/>
    <property type="match status" value="1"/>
</dbReference>
<dbReference type="PANTHER" id="PTHR37316:SF3">
    <property type="entry name" value="TEICHOIC ACID GLYCEROL-PHOSPHATE TRANSFERASE"/>
    <property type="match status" value="1"/>
</dbReference>
<proteinExistence type="inferred from homology"/>
<keyword evidence="9" id="KW-1185">Reference proteome</keyword>
<gene>
    <name evidence="8" type="ORF">ACFO60_30415</name>
</gene>